<dbReference type="EMBL" id="LCFB01000002">
    <property type="protein sequence ID" value="KKS86139.1"/>
    <property type="molecule type" value="Genomic_DNA"/>
</dbReference>
<dbReference type="CDD" id="cd06445">
    <property type="entry name" value="ATase"/>
    <property type="match status" value="1"/>
</dbReference>
<dbReference type="InterPro" id="IPR036217">
    <property type="entry name" value="MethylDNA_cys_MeTrfase_DNAb"/>
</dbReference>
<accession>A0A0G1CKW6</accession>
<protein>
    <submittedName>
        <fullName evidence="8">Cysteine methyltransferase</fullName>
    </submittedName>
</protein>
<dbReference type="InterPro" id="IPR036388">
    <property type="entry name" value="WH-like_DNA-bd_sf"/>
</dbReference>
<comment type="catalytic activity">
    <reaction evidence="1">
        <text>a 4-O-methyl-thymidine in DNA + L-cysteinyl-[protein] = a thymidine in DNA + S-methyl-L-cysteinyl-[protein]</text>
        <dbReference type="Rhea" id="RHEA:53428"/>
        <dbReference type="Rhea" id="RHEA-COMP:10131"/>
        <dbReference type="Rhea" id="RHEA-COMP:10132"/>
        <dbReference type="Rhea" id="RHEA-COMP:13555"/>
        <dbReference type="Rhea" id="RHEA-COMP:13556"/>
        <dbReference type="ChEBI" id="CHEBI:29950"/>
        <dbReference type="ChEBI" id="CHEBI:82612"/>
        <dbReference type="ChEBI" id="CHEBI:137386"/>
        <dbReference type="ChEBI" id="CHEBI:137387"/>
        <dbReference type="EC" id="2.1.1.63"/>
    </reaction>
</comment>
<evidence type="ECO:0000313" key="9">
    <source>
        <dbReference type="Proteomes" id="UP000034543"/>
    </source>
</evidence>
<feature type="domain" description="Methylated-DNA-[protein]-cysteine S-methyltransferase DNA binding" evidence="7">
    <location>
        <begin position="4"/>
        <end position="87"/>
    </location>
</feature>
<dbReference type="NCBIfam" id="TIGR00589">
    <property type="entry name" value="ogt"/>
    <property type="match status" value="1"/>
</dbReference>
<dbReference type="GO" id="GO:0006281">
    <property type="term" value="P:DNA repair"/>
    <property type="evidence" value="ECO:0007669"/>
    <property type="project" value="UniProtKB-KW"/>
</dbReference>
<evidence type="ECO:0000256" key="4">
    <source>
        <dbReference type="ARBA" id="ARBA00022763"/>
    </source>
</evidence>
<keyword evidence="2 8" id="KW-0489">Methyltransferase</keyword>
<comment type="caution">
    <text evidence="8">The sequence shown here is derived from an EMBL/GenBank/DDBJ whole genome shotgun (WGS) entry which is preliminary data.</text>
</comment>
<gene>
    <name evidence="8" type="ORF">UV59_C0002G0014</name>
</gene>
<evidence type="ECO:0000256" key="1">
    <source>
        <dbReference type="ARBA" id="ARBA00001286"/>
    </source>
</evidence>
<evidence type="ECO:0000259" key="7">
    <source>
        <dbReference type="Pfam" id="PF01035"/>
    </source>
</evidence>
<dbReference type="SUPFAM" id="SSF46767">
    <property type="entry name" value="Methylated DNA-protein cysteine methyltransferase, C-terminal domain"/>
    <property type="match status" value="1"/>
</dbReference>
<dbReference type="InterPro" id="IPR001497">
    <property type="entry name" value="MethylDNA_cys_MeTrfase_AS"/>
</dbReference>
<dbReference type="AlphaFoldDB" id="A0A0G1CKW6"/>
<keyword evidence="5" id="KW-0234">DNA repair</keyword>
<organism evidence="8 9">
    <name type="scientific">Candidatus Gottesmanbacteria bacterium GW2011_GWA1_43_11</name>
    <dbReference type="NCBI Taxonomy" id="1618436"/>
    <lineage>
        <taxon>Bacteria</taxon>
        <taxon>Candidatus Gottesmaniibacteriota</taxon>
    </lineage>
</organism>
<comment type="catalytic activity">
    <reaction evidence="6">
        <text>a 6-O-methyl-2'-deoxyguanosine in DNA + L-cysteinyl-[protein] = S-methyl-L-cysteinyl-[protein] + a 2'-deoxyguanosine in DNA</text>
        <dbReference type="Rhea" id="RHEA:24000"/>
        <dbReference type="Rhea" id="RHEA-COMP:10131"/>
        <dbReference type="Rhea" id="RHEA-COMP:10132"/>
        <dbReference type="Rhea" id="RHEA-COMP:11367"/>
        <dbReference type="Rhea" id="RHEA-COMP:11368"/>
        <dbReference type="ChEBI" id="CHEBI:29950"/>
        <dbReference type="ChEBI" id="CHEBI:82612"/>
        <dbReference type="ChEBI" id="CHEBI:85445"/>
        <dbReference type="ChEBI" id="CHEBI:85448"/>
        <dbReference type="EC" id="2.1.1.63"/>
    </reaction>
</comment>
<evidence type="ECO:0000256" key="3">
    <source>
        <dbReference type="ARBA" id="ARBA00022679"/>
    </source>
</evidence>
<dbReference type="InterPro" id="IPR014048">
    <property type="entry name" value="MethylDNA_cys_MeTrfase_DNA-bd"/>
</dbReference>
<dbReference type="PANTHER" id="PTHR10815:SF13">
    <property type="entry name" value="METHYLATED-DNA--PROTEIN-CYSTEINE METHYLTRANSFERASE"/>
    <property type="match status" value="1"/>
</dbReference>
<proteinExistence type="predicted"/>
<dbReference type="PANTHER" id="PTHR10815">
    <property type="entry name" value="METHYLATED-DNA--PROTEIN-CYSTEINE METHYLTRANSFERASE"/>
    <property type="match status" value="1"/>
</dbReference>
<dbReference type="PATRIC" id="fig|1618436.3.peg.99"/>
<evidence type="ECO:0000313" key="8">
    <source>
        <dbReference type="EMBL" id="KKS86139.1"/>
    </source>
</evidence>
<dbReference type="GO" id="GO:0032259">
    <property type="term" value="P:methylation"/>
    <property type="evidence" value="ECO:0007669"/>
    <property type="project" value="UniProtKB-KW"/>
</dbReference>
<dbReference type="GO" id="GO:0003908">
    <property type="term" value="F:methylated-DNA-[protein]-cysteine S-methyltransferase activity"/>
    <property type="evidence" value="ECO:0007669"/>
    <property type="project" value="UniProtKB-EC"/>
</dbReference>
<evidence type="ECO:0000256" key="6">
    <source>
        <dbReference type="ARBA" id="ARBA00049348"/>
    </source>
</evidence>
<evidence type="ECO:0000256" key="5">
    <source>
        <dbReference type="ARBA" id="ARBA00023204"/>
    </source>
</evidence>
<dbReference type="Proteomes" id="UP000034543">
    <property type="component" value="Unassembled WGS sequence"/>
</dbReference>
<dbReference type="Gene3D" id="1.10.10.10">
    <property type="entry name" value="Winged helix-like DNA-binding domain superfamily/Winged helix DNA-binding domain"/>
    <property type="match status" value="1"/>
</dbReference>
<dbReference type="PROSITE" id="PS00374">
    <property type="entry name" value="MGMT"/>
    <property type="match status" value="1"/>
</dbReference>
<keyword evidence="3 8" id="KW-0808">Transferase</keyword>
<sequence length="107" mass="12114">MTELYRRIYQLLRTVPKGHITTYKALAQAVNSQAYQAIGQAMRHNPDAPLVPCHRVVKSDGTLGGFMGETWGKELKRKKELLRSEGIQIRGNKIVNFAQVLFTFNPT</sequence>
<evidence type="ECO:0000256" key="2">
    <source>
        <dbReference type="ARBA" id="ARBA00022603"/>
    </source>
</evidence>
<dbReference type="STRING" id="1618436.UV59_C0002G0014"/>
<reference evidence="8 9" key="1">
    <citation type="journal article" date="2015" name="Nature">
        <title>rRNA introns, odd ribosomes, and small enigmatic genomes across a large radiation of phyla.</title>
        <authorList>
            <person name="Brown C.T."/>
            <person name="Hug L.A."/>
            <person name="Thomas B.C."/>
            <person name="Sharon I."/>
            <person name="Castelle C.J."/>
            <person name="Singh A."/>
            <person name="Wilkins M.J."/>
            <person name="Williams K.H."/>
            <person name="Banfield J.F."/>
        </authorList>
    </citation>
    <scope>NUCLEOTIDE SEQUENCE [LARGE SCALE GENOMIC DNA]</scope>
</reference>
<keyword evidence="4" id="KW-0227">DNA damage</keyword>
<name>A0A0G1CKW6_9BACT</name>
<dbReference type="Pfam" id="PF01035">
    <property type="entry name" value="DNA_binding_1"/>
    <property type="match status" value="1"/>
</dbReference>